<gene>
    <name evidence="2" type="ORF">ABT272_39455</name>
</gene>
<dbReference type="EMBL" id="JBEPAZ010000068">
    <property type="protein sequence ID" value="MER6433744.1"/>
    <property type="molecule type" value="Genomic_DNA"/>
</dbReference>
<evidence type="ECO:0000259" key="1">
    <source>
        <dbReference type="Pfam" id="PF06056"/>
    </source>
</evidence>
<dbReference type="InterPro" id="IPR010332">
    <property type="entry name" value="ATPase_terminase-su_N"/>
</dbReference>
<protein>
    <submittedName>
        <fullName evidence="2">Helix-turn-helix domain-containing protein</fullName>
    </submittedName>
</protein>
<evidence type="ECO:0000313" key="3">
    <source>
        <dbReference type="Proteomes" id="UP001470023"/>
    </source>
</evidence>
<sequence>MSDGFGLFGGRVLTQEEDVAAHALRRQGWTISAIARHLGRDRKTIRAYLNGERVPGHRQQGPDAFVPFLEYCRQRLSDDPHLWASTLFDEVTELGYRGAYSTFTRALRRYQVRPHCEPFKAATGRDVAVIAHPPGAEIQFDWLELPDPPVE</sequence>
<dbReference type="PANTHER" id="PTHR35004">
    <property type="entry name" value="TRANSPOSASE RV3428C-RELATED"/>
    <property type="match status" value="1"/>
</dbReference>
<dbReference type="PANTHER" id="PTHR35004:SF7">
    <property type="entry name" value="INTEGRASE PROTEIN"/>
    <property type="match status" value="1"/>
</dbReference>
<name>A0ABV1UJ54_9ACTN</name>
<dbReference type="Gene3D" id="1.10.10.60">
    <property type="entry name" value="Homeodomain-like"/>
    <property type="match status" value="1"/>
</dbReference>
<evidence type="ECO:0000313" key="2">
    <source>
        <dbReference type="EMBL" id="MER6433744.1"/>
    </source>
</evidence>
<dbReference type="RefSeq" id="WP_352065759.1">
    <property type="nucleotide sequence ID" value="NZ_JBEPAZ010000068.1"/>
</dbReference>
<proteinExistence type="predicted"/>
<comment type="caution">
    <text evidence="2">The sequence shown here is derived from an EMBL/GenBank/DDBJ whole genome shotgun (WGS) entry which is preliminary data.</text>
</comment>
<feature type="domain" description="Terminase ATPase subunit N-terminal" evidence="1">
    <location>
        <begin position="21"/>
        <end position="50"/>
    </location>
</feature>
<accession>A0ABV1UJ54</accession>
<keyword evidence="3" id="KW-1185">Reference proteome</keyword>
<dbReference type="Proteomes" id="UP001470023">
    <property type="component" value="Unassembled WGS sequence"/>
</dbReference>
<reference evidence="2 3" key="1">
    <citation type="submission" date="2024-06" db="EMBL/GenBank/DDBJ databases">
        <title>The Natural Products Discovery Center: Release of the First 8490 Sequenced Strains for Exploring Actinobacteria Biosynthetic Diversity.</title>
        <authorList>
            <person name="Kalkreuter E."/>
            <person name="Kautsar S.A."/>
            <person name="Yang D."/>
            <person name="Bader C.D."/>
            <person name="Teijaro C.N."/>
            <person name="Fluegel L."/>
            <person name="Davis C.M."/>
            <person name="Simpson J.R."/>
            <person name="Lauterbach L."/>
            <person name="Steele A.D."/>
            <person name="Gui C."/>
            <person name="Meng S."/>
            <person name="Li G."/>
            <person name="Viehrig K."/>
            <person name="Ye F."/>
            <person name="Su P."/>
            <person name="Kiefer A.F."/>
            <person name="Nichols A."/>
            <person name="Cepeda A.J."/>
            <person name="Yan W."/>
            <person name="Fan B."/>
            <person name="Jiang Y."/>
            <person name="Adhikari A."/>
            <person name="Zheng C.-J."/>
            <person name="Schuster L."/>
            <person name="Cowan T.M."/>
            <person name="Smanski M.J."/>
            <person name="Chevrette M.G."/>
            <person name="De Carvalho L.P.S."/>
            <person name="Shen B."/>
        </authorList>
    </citation>
    <scope>NUCLEOTIDE SEQUENCE [LARGE SCALE GENOMIC DNA]</scope>
    <source>
        <strain evidence="2 3">NPDC001166</strain>
    </source>
</reference>
<organism evidence="2 3">
    <name type="scientific">Streptomyces sp. 900105245</name>
    <dbReference type="NCBI Taxonomy" id="3154379"/>
    <lineage>
        <taxon>Bacteria</taxon>
        <taxon>Bacillati</taxon>
        <taxon>Actinomycetota</taxon>
        <taxon>Actinomycetes</taxon>
        <taxon>Kitasatosporales</taxon>
        <taxon>Streptomycetaceae</taxon>
        <taxon>Streptomyces</taxon>
    </lineage>
</organism>
<dbReference type="Pfam" id="PF06056">
    <property type="entry name" value="Terminase_5"/>
    <property type="match status" value="1"/>
</dbReference>